<dbReference type="GO" id="GO:0016841">
    <property type="term" value="F:ammonia-lyase activity"/>
    <property type="evidence" value="ECO:0007669"/>
    <property type="project" value="UniProtKB-ARBA"/>
</dbReference>
<gene>
    <name evidence="2" type="ORF">EAS64_42340</name>
</gene>
<dbReference type="AlphaFoldDB" id="A0A6P2BQE1"/>
<protein>
    <submittedName>
        <fullName evidence="2">Aromatic amino acid lyase</fullName>
    </submittedName>
</protein>
<keyword evidence="1 2" id="KW-0456">Lyase</keyword>
<evidence type="ECO:0000256" key="1">
    <source>
        <dbReference type="ARBA" id="ARBA00023239"/>
    </source>
</evidence>
<dbReference type="Pfam" id="PF00221">
    <property type="entry name" value="Lyase_aromatic"/>
    <property type="match status" value="1"/>
</dbReference>
<organism evidence="2 3">
    <name type="scientific">Trebonia kvetii</name>
    <dbReference type="NCBI Taxonomy" id="2480626"/>
    <lineage>
        <taxon>Bacteria</taxon>
        <taxon>Bacillati</taxon>
        <taxon>Actinomycetota</taxon>
        <taxon>Actinomycetes</taxon>
        <taxon>Streptosporangiales</taxon>
        <taxon>Treboniaceae</taxon>
        <taxon>Trebonia</taxon>
    </lineage>
</organism>
<evidence type="ECO:0000313" key="2">
    <source>
        <dbReference type="EMBL" id="TVY98997.1"/>
    </source>
</evidence>
<dbReference type="Proteomes" id="UP000460272">
    <property type="component" value="Unassembled WGS sequence"/>
</dbReference>
<dbReference type="OrthoDB" id="3278073at2"/>
<evidence type="ECO:0000313" key="3">
    <source>
        <dbReference type="Proteomes" id="UP000460272"/>
    </source>
</evidence>
<dbReference type="InterPro" id="IPR008948">
    <property type="entry name" value="L-Aspartase-like"/>
</dbReference>
<dbReference type="Gene3D" id="1.20.200.10">
    <property type="entry name" value="Fumarase/aspartase (Central domain)"/>
    <property type="match status" value="1"/>
</dbReference>
<dbReference type="PANTHER" id="PTHR10362">
    <property type="entry name" value="HISTIDINE AMMONIA-LYASE"/>
    <property type="match status" value="1"/>
</dbReference>
<keyword evidence="3" id="KW-1185">Reference proteome</keyword>
<dbReference type="EMBL" id="RPFW01000015">
    <property type="protein sequence ID" value="TVY98997.1"/>
    <property type="molecule type" value="Genomic_DNA"/>
</dbReference>
<reference evidence="2 3" key="1">
    <citation type="submission" date="2018-11" db="EMBL/GenBank/DDBJ databases">
        <title>Trebonia kvetii gen.nov., sp.nov., a novel acidophilic actinobacterium, and proposal of the new actinobacterial family Treboniaceae fam. nov.</title>
        <authorList>
            <person name="Rapoport D."/>
            <person name="Sagova-Mareckova M."/>
            <person name="Sedlacek I."/>
            <person name="Provaznik J."/>
            <person name="Kralova S."/>
            <person name="Pavlinic D."/>
            <person name="Benes V."/>
            <person name="Kopecky J."/>
        </authorList>
    </citation>
    <scope>NUCLEOTIDE SEQUENCE [LARGE SCALE GENOMIC DNA]</scope>
    <source>
        <strain evidence="2 3">15Tr583</strain>
    </source>
</reference>
<dbReference type="InterPro" id="IPR001106">
    <property type="entry name" value="Aromatic_Lyase"/>
</dbReference>
<accession>A0A6P2BQE1</accession>
<sequence length="486" mass="49725">MRVHTKSPVVLDGATLRCDTLAAVARRGVPVTAAPDAVARAAVVHRAALDAVGTHAFYGRTTGVGANHGVAVQPGNGHGLRLLRSHAGGAGEPVAVDVARGALAIRLNQLAAGGSGADPAWIEAVATALNAGLTPEFPVLGAIGTGDLTGLAATALALIGERPWRGAKGPVRRALLAPAVADADALAFLSSNAVTLAQATLAHHDLAALLDAELRIAALSHLALSGSAQPYAKAVQAARPHPGQRRTARRLRELLGPDATRPGARVQDPYGLRALPQVHGPAADALGQVERVLHTELNAAAENPLIDVRGGQVLHNGNFHGAYLALALDCARLALCANAALSPARLAALTDPERTGLRPFLAAGPEGSSGIMVLEYTASAALAELRQLAAPASLGTAVLSRGTEEHAAFSPQAARAAARMVPRLRTLLACELVAAVRALRQRGTEPSGPELRAAYGQCLDRLPGGQDDHPLDADIAAAEQLIDAWA</sequence>
<name>A0A6P2BQE1_9ACTN</name>
<dbReference type="RefSeq" id="WP_145862370.1">
    <property type="nucleotide sequence ID" value="NZ_RPFW01000015.1"/>
</dbReference>
<dbReference type="CDD" id="cd00332">
    <property type="entry name" value="PAL-HAL"/>
    <property type="match status" value="1"/>
</dbReference>
<comment type="caution">
    <text evidence="2">The sequence shown here is derived from an EMBL/GenBank/DDBJ whole genome shotgun (WGS) entry which is preliminary data.</text>
</comment>
<proteinExistence type="predicted"/>
<dbReference type="SUPFAM" id="SSF48557">
    <property type="entry name" value="L-aspartase-like"/>
    <property type="match status" value="1"/>
</dbReference>